<dbReference type="Proteomes" id="UP000323876">
    <property type="component" value="Unassembled WGS sequence"/>
</dbReference>
<sequence>MVAGVPGLLGELESDTRNVLLTLARIWMTVTTGEIAAKDRAAEWAVARVPESLQAPLVHARAVYLVAVEEDWTGAAGAFRETAAVLRDAIDASGG</sequence>
<dbReference type="AlphaFoldDB" id="A0A5N0EFL3"/>
<name>A0A5N0EFL3_9NOCA</name>
<protein>
    <submittedName>
        <fullName evidence="3">DUF4111 domain-containing protein</fullName>
    </submittedName>
</protein>
<evidence type="ECO:0000259" key="2">
    <source>
        <dbReference type="Pfam" id="PF13427"/>
    </source>
</evidence>
<dbReference type="OrthoDB" id="7058480at2"/>
<accession>A0A5N0EFL3</accession>
<gene>
    <name evidence="3" type="ORF">F3087_17710</name>
</gene>
<reference evidence="3 4" key="1">
    <citation type="submission" date="2019-09" db="EMBL/GenBank/DDBJ databases">
        <authorList>
            <person name="Wang X."/>
        </authorList>
    </citation>
    <scope>NUCLEOTIDE SEQUENCE [LARGE SCALE GENOMIC DNA]</scope>
    <source>
        <strain evidence="3 4">CICC 11023</strain>
    </source>
</reference>
<keyword evidence="4" id="KW-1185">Reference proteome</keyword>
<dbReference type="Pfam" id="PF13427">
    <property type="entry name" value="AadA_C"/>
    <property type="match status" value="1"/>
</dbReference>
<proteinExistence type="predicted"/>
<evidence type="ECO:0000256" key="1">
    <source>
        <dbReference type="ARBA" id="ARBA00022679"/>
    </source>
</evidence>
<evidence type="ECO:0000313" key="3">
    <source>
        <dbReference type="EMBL" id="KAA8887736.1"/>
    </source>
</evidence>
<evidence type="ECO:0000313" key="4">
    <source>
        <dbReference type="Proteomes" id="UP000323876"/>
    </source>
</evidence>
<dbReference type="InterPro" id="IPR025184">
    <property type="entry name" value="AadA_C"/>
</dbReference>
<comment type="caution">
    <text evidence="3">The sequence shown here is derived from an EMBL/GenBank/DDBJ whole genome shotgun (WGS) entry which is preliminary data.</text>
</comment>
<feature type="domain" description="Adenylyltransferase AadA C-terminal" evidence="2">
    <location>
        <begin position="1"/>
        <end position="84"/>
    </location>
</feature>
<keyword evidence="1" id="KW-0808">Transferase</keyword>
<dbReference type="GO" id="GO:0016740">
    <property type="term" value="F:transferase activity"/>
    <property type="evidence" value="ECO:0007669"/>
    <property type="project" value="UniProtKB-KW"/>
</dbReference>
<dbReference type="EMBL" id="VXLC01000006">
    <property type="protein sequence ID" value="KAA8887736.1"/>
    <property type="molecule type" value="Genomic_DNA"/>
</dbReference>
<organism evidence="3 4">
    <name type="scientific">Nocardia colli</name>
    <dbReference type="NCBI Taxonomy" id="2545717"/>
    <lineage>
        <taxon>Bacteria</taxon>
        <taxon>Bacillati</taxon>
        <taxon>Actinomycetota</taxon>
        <taxon>Actinomycetes</taxon>
        <taxon>Mycobacteriales</taxon>
        <taxon>Nocardiaceae</taxon>
        <taxon>Nocardia</taxon>
    </lineage>
</organism>